<dbReference type="Proteomes" id="UP001239111">
    <property type="component" value="Chromosome 1"/>
</dbReference>
<comment type="caution">
    <text evidence="1">The sequence shown here is derived from an EMBL/GenBank/DDBJ whole genome shotgun (WGS) entry which is preliminary data.</text>
</comment>
<gene>
    <name evidence="1" type="ORF">QAD02_023912</name>
</gene>
<accession>A0ACC2PXC4</accession>
<sequence length="257" mass="30290">MLALLLEFNSRNLLNLEHEDQNGQTPLCVAVNQGSHHTVKLLLDAGANVNHVDSQSRTPLKLLADKDLAMWVYYQEVVRYLVNASAKLLNVLNELVAMRDHSDPHLQKAKYIIRCRILYEDLKPITDPIEYDMENLSVLKQYLEDCRAEIIILKNSSLHYSISYYDLLIADRKFHKRVRDKVVYEEFDEKVIEKRFPFYAKDLCNQFKRVKNEHDLWENSTRKLTRFLGFPQDAYYLTVRNILDRLQENDLLSLARC</sequence>
<organism evidence="1 2">
    <name type="scientific">Eretmocerus hayati</name>
    <dbReference type="NCBI Taxonomy" id="131215"/>
    <lineage>
        <taxon>Eukaryota</taxon>
        <taxon>Metazoa</taxon>
        <taxon>Ecdysozoa</taxon>
        <taxon>Arthropoda</taxon>
        <taxon>Hexapoda</taxon>
        <taxon>Insecta</taxon>
        <taxon>Pterygota</taxon>
        <taxon>Neoptera</taxon>
        <taxon>Endopterygota</taxon>
        <taxon>Hymenoptera</taxon>
        <taxon>Apocrita</taxon>
        <taxon>Proctotrupomorpha</taxon>
        <taxon>Chalcidoidea</taxon>
        <taxon>Aphelinidae</taxon>
        <taxon>Aphelininae</taxon>
        <taxon>Eretmocerus</taxon>
    </lineage>
</organism>
<evidence type="ECO:0000313" key="2">
    <source>
        <dbReference type="Proteomes" id="UP001239111"/>
    </source>
</evidence>
<reference evidence="1" key="1">
    <citation type="submission" date="2023-04" db="EMBL/GenBank/DDBJ databases">
        <title>A chromosome-level genome assembly of the parasitoid wasp Eretmocerus hayati.</title>
        <authorList>
            <person name="Zhong Y."/>
            <person name="Liu S."/>
            <person name="Liu Y."/>
        </authorList>
    </citation>
    <scope>NUCLEOTIDE SEQUENCE</scope>
    <source>
        <strain evidence="1">ZJU_SS_LIU_2023</strain>
    </source>
</reference>
<name>A0ACC2PXC4_9HYME</name>
<proteinExistence type="predicted"/>
<protein>
    <submittedName>
        <fullName evidence="1">Uncharacterized protein</fullName>
    </submittedName>
</protein>
<evidence type="ECO:0000313" key="1">
    <source>
        <dbReference type="EMBL" id="KAJ8688117.1"/>
    </source>
</evidence>
<keyword evidence="2" id="KW-1185">Reference proteome</keyword>
<dbReference type="EMBL" id="CM056741">
    <property type="protein sequence ID" value="KAJ8688117.1"/>
    <property type="molecule type" value="Genomic_DNA"/>
</dbReference>